<reference evidence="3 4" key="1">
    <citation type="submission" date="2024-02" db="EMBL/GenBank/DDBJ databases">
        <title>High-quality chromosome-scale genome assembly of Pensacola bahiagrass (Paspalum notatum Flugge var. saurae).</title>
        <authorList>
            <person name="Vega J.M."/>
            <person name="Podio M."/>
            <person name="Orjuela J."/>
            <person name="Siena L.A."/>
            <person name="Pessino S.C."/>
            <person name="Combes M.C."/>
            <person name="Mariac C."/>
            <person name="Albertini E."/>
            <person name="Pupilli F."/>
            <person name="Ortiz J.P.A."/>
            <person name="Leblanc O."/>
        </authorList>
    </citation>
    <scope>NUCLEOTIDE SEQUENCE [LARGE SCALE GENOMIC DNA]</scope>
    <source>
        <strain evidence="3">R1</strain>
        <tissue evidence="3">Leaf</tissue>
    </source>
</reference>
<evidence type="ECO:0000313" key="4">
    <source>
        <dbReference type="Proteomes" id="UP001341281"/>
    </source>
</evidence>
<feature type="coiled-coil region" evidence="1">
    <location>
        <begin position="1239"/>
        <end position="1266"/>
    </location>
</feature>
<dbReference type="PROSITE" id="PS50878">
    <property type="entry name" value="RT_POL"/>
    <property type="match status" value="1"/>
</dbReference>
<evidence type="ECO:0000313" key="3">
    <source>
        <dbReference type="EMBL" id="WVZ89772.1"/>
    </source>
</evidence>
<dbReference type="CDD" id="cd01650">
    <property type="entry name" value="RT_nLTR_like"/>
    <property type="match status" value="1"/>
</dbReference>
<proteinExistence type="predicted"/>
<dbReference type="Proteomes" id="UP001341281">
    <property type="component" value="Chromosome 08"/>
</dbReference>
<dbReference type="InterPro" id="IPR043502">
    <property type="entry name" value="DNA/RNA_pol_sf"/>
</dbReference>
<dbReference type="InterPro" id="IPR036691">
    <property type="entry name" value="Endo/exonu/phosph_ase_sf"/>
</dbReference>
<dbReference type="PANTHER" id="PTHR33116">
    <property type="entry name" value="REVERSE TRANSCRIPTASE ZINC-BINDING DOMAIN-CONTAINING PROTEIN-RELATED-RELATED"/>
    <property type="match status" value="1"/>
</dbReference>
<dbReference type="Gene3D" id="3.60.10.10">
    <property type="entry name" value="Endonuclease/exonuclease/phosphatase"/>
    <property type="match status" value="1"/>
</dbReference>
<accession>A0AAQ3XAR7</accession>
<dbReference type="InterPro" id="IPR000477">
    <property type="entry name" value="RT_dom"/>
</dbReference>
<keyword evidence="4" id="KW-1185">Reference proteome</keyword>
<evidence type="ECO:0000256" key="1">
    <source>
        <dbReference type="SAM" id="Coils"/>
    </source>
</evidence>
<dbReference type="PANTHER" id="PTHR33116:SF87">
    <property type="entry name" value="OS01G0158850 PROTEIN"/>
    <property type="match status" value="1"/>
</dbReference>
<dbReference type="InterPro" id="IPR026960">
    <property type="entry name" value="RVT-Znf"/>
</dbReference>
<dbReference type="Pfam" id="PF00078">
    <property type="entry name" value="RVT_1"/>
    <property type="match status" value="1"/>
</dbReference>
<feature type="domain" description="Reverse transcriptase" evidence="2">
    <location>
        <begin position="351"/>
        <end position="629"/>
    </location>
</feature>
<organism evidence="3 4">
    <name type="scientific">Paspalum notatum var. saurae</name>
    <dbReference type="NCBI Taxonomy" id="547442"/>
    <lineage>
        <taxon>Eukaryota</taxon>
        <taxon>Viridiplantae</taxon>
        <taxon>Streptophyta</taxon>
        <taxon>Embryophyta</taxon>
        <taxon>Tracheophyta</taxon>
        <taxon>Spermatophyta</taxon>
        <taxon>Magnoliopsida</taxon>
        <taxon>Liliopsida</taxon>
        <taxon>Poales</taxon>
        <taxon>Poaceae</taxon>
        <taxon>PACMAD clade</taxon>
        <taxon>Panicoideae</taxon>
        <taxon>Andropogonodae</taxon>
        <taxon>Paspaleae</taxon>
        <taxon>Paspalinae</taxon>
        <taxon>Paspalum</taxon>
    </lineage>
</organism>
<keyword evidence="1" id="KW-0175">Coiled coil</keyword>
<dbReference type="SUPFAM" id="SSF56219">
    <property type="entry name" value="DNase I-like"/>
    <property type="match status" value="1"/>
</dbReference>
<protein>
    <recommendedName>
        <fullName evidence="2">Reverse transcriptase domain-containing protein</fullName>
    </recommendedName>
</protein>
<dbReference type="EMBL" id="CP144752">
    <property type="protein sequence ID" value="WVZ89772.1"/>
    <property type="molecule type" value="Genomic_DNA"/>
</dbReference>
<dbReference type="AlphaFoldDB" id="A0AAQ3XAR7"/>
<name>A0AAQ3XAR7_PASNO</name>
<dbReference type="SUPFAM" id="SSF56672">
    <property type="entry name" value="DNA/RNA polymerases"/>
    <property type="match status" value="1"/>
</dbReference>
<evidence type="ECO:0000259" key="2">
    <source>
        <dbReference type="PROSITE" id="PS50878"/>
    </source>
</evidence>
<gene>
    <name evidence="3" type="ORF">U9M48_036136</name>
</gene>
<sequence>MFIGGDFNIIRGPHEKNNAIYNHRWPFLFNAIIDAFNLRELEQSGRKFTWANSHVNPTFEKLDRVLVSTEWESKFPHSTVLALTREILDHTPLFLNTGDSSTLGNTPMFKFELGWLLRDGFFDMVKDIWENTVRGQTPLERWQFKIRRLRQHLRGWAKNVSGTYKKEKKQLLDKLSDLDKKAETILLMSDELNLKHSLHERLAQLLREEEIKWYQRAKVKNLLEGDANTKYFHLVANGKHRKTRIFQLEQEERLICGDAELKKYITTYYKSLFGPPEYTSMSMDETRTSDIPQVSGEKNEILTKKFDEEEVRGAIFQMEHNKAPGPDGFPPEFYQVFWNIIKDDLMALFEDFHTGMLNIDSLNFGTIILLPKSGDAKQIQQYRPICLLNVSFKIFTKVASNRIALVAQKIVSPSQTAFLPGRNIMEGAVILHETLHELHKKKKNGVIFKIDFEMAYDKVKWDFLQQTLRMKGFSPTWCRWIKSFVQGGNVRIKINDQQGPFFQTRKGLRQGDPLSPILFNIVADMLAIILAHAKDEGQIKGVIPHLVDGSLSILQYADDTIIFMDHDLEETMNMKLLLCAFEQLSGLKINFHKSEIFCFGQAKEVESSYSHLFGCKVGSFPFRYLGIPMHYRKLRNADWRIVEERFENRLSGWKGKRLSVGGRLVLINSVLSSLSMFMMSFFEVPREVLKKLDYYRSRFFWQNDQHKKKYRLARWEIVCMPKDQGGLGILDLDTQNKCLLAKWLFKLANEDGRLLRNKYLRNKTLTQVEKKPGDSQFCSGLMGIKDQFLNLGSFILKNGIQNRTSLKDQYPSLFNIVRKKHATVAEVLGSNPLNVSFRRSLVGNKLQDWENLVARLLNVSLEEGNDVLKWQLHKSGIFSVRSMYLHLVNTGIRVSMEIWRTRLPLKIKIFLWYLKKEVALTKDNLACRNWQGDKSCCFCCTTETIQHLFLDCKYARFLWRTTVHTAFGIRPPQNIQHLFSSWVKQGGLNHESLLLTGAASILWALWLSRNDAVLFIGMYWLRLWVKLQRSEECKHGLLQACRKLETVAVQLFSSFGWPNMARTKQTTRKATGARITVLPNATHTPPVVEGGLLHTSCREACPLSQILCRALREMGHRPCPFISVQTVHEEGDCWAQVVLPRDSLMGQNTITVYGANEEEAYKKAVLTVLTSLSSEEEAGRSVLRYLPTDEVDDEWHRRHEQLQDRPSAQPYATCMEYAREARGMYLRAEDRSRFYFDRFIETHARVEELEAQVGELQQRLAEHEQPAPME</sequence>
<dbReference type="Pfam" id="PF13966">
    <property type="entry name" value="zf-RVT"/>
    <property type="match status" value="1"/>
</dbReference>